<evidence type="ECO:0000256" key="2">
    <source>
        <dbReference type="ARBA" id="ARBA00022963"/>
    </source>
</evidence>
<comment type="caution">
    <text evidence="4">Lacks conserved residue(s) required for the propagation of feature annotation.</text>
</comment>
<dbReference type="Pfam" id="PF01734">
    <property type="entry name" value="Patatin"/>
    <property type="match status" value="1"/>
</dbReference>
<feature type="short sequence motif" description="DGA/G" evidence="4">
    <location>
        <begin position="154"/>
        <end position="156"/>
    </location>
</feature>
<feature type="short sequence motif" description="GXSXG" evidence="4">
    <location>
        <begin position="37"/>
        <end position="41"/>
    </location>
</feature>
<dbReference type="Proteomes" id="UP000215215">
    <property type="component" value="Unassembled WGS sequence"/>
</dbReference>
<accession>A0A235BXM6</accession>
<dbReference type="SUPFAM" id="SSF52151">
    <property type="entry name" value="FabD/lysophospholipase-like"/>
    <property type="match status" value="1"/>
</dbReference>
<feature type="active site" description="Nucleophile" evidence="4">
    <location>
        <position position="39"/>
    </location>
</feature>
<sequence>MRKVGLVLGSGSARGLAHIGVLKVLHREGIPIDLVVGSSMGALIGAIYAKGIPPDEMEKTFQRLTRRWTITSFFPTPHISGFVGGSMLERFLHTFLENTDFCDMKIPFTAVATDVETGEEIMLREGSVKKAVRASMSLPVVFVPVRYNGRIVVDGGLVNPLPVSIAKEMGADVTIACRTMPNPKENAKSIKLRMKNWKIPLDIFVRDGRIRLPNMKKMFFQTLSVMENEILDSNLQKANPTVLIELKGGSFKPADFHRADEIIRIGEETTERVIPTLKGILKG</sequence>
<dbReference type="AlphaFoldDB" id="A0A235BXM6"/>
<dbReference type="Gene3D" id="3.40.1090.10">
    <property type="entry name" value="Cytosolic phospholipase A2 catalytic domain"/>
    <property type="match status" value="2"/>
</dbReference>
<keyword evidence="2 4" id="KW-0442">Lipid degradation</keyword>
<proteinExistence type="predicted"/>
<evidence type="ECO:0000256" key="4">
    <source>
        <dbReference type="PROSITE-ProRule" id="PRU01161"/>
    </source>
</evidence>
<dbReference type="EMBL" id="NOZQ01000045">
    <property type="protein sequence ID" value="OYD16899.1"/>
    <property type="molecule type" value="Genomic_DNA"/>
</dbReference>
<dbReference type="InterPro" id="IPR050301">
    <property type="entry name" value="NTE"/>
</dbReference>
<comment type="caution">
    <text evidence="6">The sequence shown here is derived from an EMBL/GenBank/DDBJ whole genome shotgun (WGS) entry which is preliminary data.</text>
</comment>
<keyword evidence="1 4" id="KW-0378">Hydrolase</keyword>
<evidence type="ECO:0000259" key="5">
    <source>
        <dbReference type="PROSITE" id="PS51635"/>
    </source>
</evidence>
<evidence type="ECO:0000256" key="1">
    <source>
        <dbReference type="ARBA" id="ARBA00022801"/>
    </source>
</evidence>
<dbReference type="GO" id="GO:0016787">
    <property type="term" value="F:hydrolase activity"/>
    <property type="evidence" value="ECO:0007669"/>
    <property type="project" value="UniProtKB-UniRule"/>
</dbReference>
<feature type="domain" description="PNPLA" evidence="5">
    <location>
        <begin position="6"/>
        <end position="167"/>
    </location>
</feature>
<organism evidence="6 7">
    <name type="scientific">candidate division WOR-3 bacterium JGI_Cruoil_03_44_89</name>
    <dbReference type="NCBI Taxonomy" id="1973748"/>
    <lineage>
        <taxon>Bacteria</taxon>
        <taxon>Bacteria division WOR-3</taxon>
    </lineage>
</organism>
<name>A0A235BXM6_UNCW3</name>
<feature type="active site" description="Proton acceptor" evidence="4">
    <location>
        <position position="154"/>
    </location>
</feature>
<keyword evidence="3 4" id="KW-0443">Lipid metabolism</keyword>
<dbReference type="PROSITE" id="PS51635">
    <property type="entry name" value="PNPLA"/>
    <property type="match status" value="1"/>
</dbReference>
<reference evidence="6 7" key="1">
    <citation type="submission" date="2017-07" db="EMBL/GenBank/DDBJ databases">
        <title>Recovery of genomes from metagenomes via a dereplication, aggregation, and scoring strategy.</title>
        <authorList>
            <person name="Sieber C.M."/>
            <person name="Probst A.J."/>
            <person name="Sharrar A."/>
            <person name="Thomas B.C."/>
            <person name="Hess M."/>
            <person name="Tringe S.G."/>
            <person name="Banfield J.F."/>
        </authorList>
    </citation>
    <scope>NUCLEOTIDE SEQUENCE [LARGE SCALE GENOMIC DNA]</scope>
    <source>
        <strain evidence="6">JGI_Cruoil_03_44_89</strain>
    </source>
</reference>
<dbReference type="PANTHER" id="PTHR14226">
    <property type="entry name" value="NEUROPATHY TARGET ESTERASE/SWISS CHEESE D.MELANOGASTER"/>
    <property type="match status" value="1"/>
</dbReference>
<evidence type="ECO:0000256" key="3">
    <source>
        <dbReference type="ARBA" id="ARBA00023098"/>
    </source>
</evidence>
<dbReference type="InterPro" id="IPR002641">
    <property type="entry name" value="PNPLA_dom"/>
</dbReference>
<protein>
    <recommendedName>
        <fullName evidence="5">PNPLA domain-containing protein</fullName>
    </recommendedName>
</protein>
<dbReference type="PANTHER" id="PTHR14226:SF76">
    <property type="entry name" value="NTE FAMILY PROTEIN RSSA"/>
    <property type="match status" value="1"/>
</dbReference>
<dbReference type="InterPro" id="IPR016035">
    <property type="entry name" value="Acyl_Trfase/lysoPLipase"/>
</dbReference>
<evidence type="ECO:0000313" key="6">
    <source>
        <dbReference type="EMBL" id="OYD16899.1"/>
    </source>
</evidence>
<gene>
    <name evidence="6" type="ORF">CH333_02315</name>
</gene>
<evidence type="ECO:0000313" key="7">
    <source>
        <dbReference type="Proteomes" id="UP000215215"/>
    </source>
</evidence>
<dbReference type="GO" id="GO:0016042">
    <property type="term" value="P:lipid catabolic process"/>
    <property type="evidence" value="ECO:0007669"/>
    <property type="project" value="UniProtKB-UniRule"/>
</dbReference>